<organism evidence="2">
    <name type="scientific">Capra hircus</name>
    <name type="common">Goat</name>
    <dbReference type="NCBI Taxonomy" id="9925"/>
    <lineage>
        <taxon>Eukaryota</taxon>
        <taxon>Metazoa</taxon>
        <taxon>Chordata</taxon>
        <taxon>Craniata</taxon>
        <taxon>Vertebrata</taxon>
        <taxon>Euteleostomi</taxon>
        <taxon>Mammalia</taxon>
        <taxon>Eutheria</taxon>
        <taxon>Laurasiatheria</taxon>
        <taxon>Artiodactyla</taxon>
        <taxon>Ruminantia</taxon>
        <taxon>Pecora</taxon>
        <taxon>Bovidae</taxon>
        <taxon>Caprinae</taxon>
        <taxon>Capra</taxon>
    </lineage>
</organism>
<dbReference type="Ensembl" id="ENSCHIT00010028515.1">
    <property type="protein sequence ID" value="ENSCHIP00010020278.1"/>
    <property type="gene ID" value="ENSCHIG00010014874.1"/>
</dbReference>
<protein>
    <submittedName>
        <fullName evidence="2">Uncharacterized protein</fullName>
    </submittedName>
</protein>
<reference evidence="2" key="1">
    <citation type="submission" date="2019-03" db="EMBL/GenBank/DDBJ databases">
        <title>Genome sequencing and reference-guided assembly of Black Bengal Goat (Capra hircus).</title>
        <authorList>
            <person name="Siddiki A.Z."/>
            <person name="Baten A."/>
            <person name="Billah M."/>
            <person name="Alam M.A.U."/>
            <person name="Shawrob K.S.M."/>
            <person name="Saha S."/>
            <person name="Chowdhury M."/>
            <person name="Rahman A.H."/>
            <person name="Stear M."/>
            <person name="Miah G."/>
            <person name="Das G.B."/>
            <person name="Hossain M.M."/>
            <person name="Kumkum M."/>
            <person name="Islam M.S."/>
            <person name="Mollah A.M."/>
            <person name="Ahsan A."/>
            <person name="Tusar F."/>
            <person name="Khan M.K.I."/>
        </authorList>
    </citation>
    <scope>NUCLEOTIDE SEQUENCE [LARGE SCALE GENOMIC DNA]</scope>
</reference>
<name>A0A8C2PKP7_CAPHI</name>
<evidence type="ECO:0000256" key="1">
    <source>
        <dbReference type="ARBA" id="ARBA00038085"/>
    </source>
</evidence>
<gene>
    <name evidence="2" type="primary">C17H4orf33</name>
</gene>
<proteinExistence type="inferred from homology"/>
<dbReference type="PANTHER" id="PTHR31475:SF3">
    <property type="entry name" value="UPF0462 PROTEIN C4ORF33"/>
    <property type="match status" value="1"/>
</dbReference>
<evidence type="ECO:0000313" key="2">
    <source>
        <dbReference type="Ensembl" id="ENSCHIP00010020278.1"/>
    </source>
</evidence>
<sequence>MDFKIEHTWDGFPVKHEPVFVRLNPGDRGVMMEVSAPFFNDPPSPLGEPGKPFNLLWDYEVVEAFFLNDITEQYLEVELCPHGQHLVLLLSGRRNVWKQGLDLSFKVSRGEAKWEGSAFIPWSYFPPNVTKFNLFAIHGSKDERSYEALYPVPQHELQQGQKPDLTDIFKNNQEGKQLLLEEERQRQHLVLLLSNNDAFASKTTEQKMKQTPPSHATTLRIYKGRNPTSLERKKTFFLLY</sequence>
<comment type="similarity">
    <text evidence="1">Belongs to the UPF0462 family.</text>
</comment>
<dbReference type="Gene3D" id="2.60.40.1190">
    <property type="match status" value="1"/>
</dbReference>
<dbReference type="AlphaFoldDB" id="A0A8C2PKP7"/>
<dbReference type="PANTHER" id="PTHR31475">
    <property type="entry name" value="UPF0462 PROTEIN"/>
    <property type="match status" value="1"/>
</dbReference>
<reference evidence="2" key="2">
    <citation type="submission" date="2025-08" db="UniProtKB">
        <authorList>
            <consortium name="Ensembl"/>
        </authorList>
    </citation>
    <scope>IDENTIFICATION</scope>
</reference>
<accession>A0A8C2PKP7</accession>